<dbReference type="STRING" id="1676925.ENSPKIP00000019927"/>
<reference evidence="8" key="1">
    <citation type="submission" date="2025-08" db="UniProtKB">
        <authorList>
            <consortium name="Ensembl"/>
        </authorList>
    </citation>
    <scope>IDENTIFICATION</scope>
</reference>
<dbReference type="InterPro" id="IPR015660">
    <property type="entry name" value="MASH1/Ascl1a-like"/>
</dbReference>
<sequence>VTGRGNSGKSQRPNLLSRSGLQYGMLPSSGHPEHRHLLSSDSFPHTMPLLLYPTSVDAGFYEGPYGGASPFFSYLPAFRGHLGLYECPFEPAFIQKRNERERQRVKCVNQGYAKLRDHLPAAAGDKRLSKVETLRAAIRYIKHLQALVSQLPPGEPACKDPVCRSLLLGDQGHSDAESGSSSPRLYCEESEGSGS</sequence>
<dbReference type="GO" id="GO:0001227">
    <property type="term" value="F:DNA-binding transcription repressor activity, RNA polymerase II-specific"/>
    <property type="evidence" value="ECO:0007669"/>
    <property type="project" value="UniProtKB-ARBA"/>
</dbReference>
<protein>
    <submittedName>
        <fullName evidence="8">Achaete-scute family bHLH transcription factor 5</fullName>
    </submittedName>
</protein>
<dbReference type="GO" id="GO:0090575">
    <property type="term" value="C:RNA polymerase II transcription regulator complex"/>
    <property type="evidence" value="ECO:0007669"/>
    <property type="project" value="TreeGrafter"/>
</dbReference>
<dbReference type="Gene3D" id="4.10.280.10">
    <property type="entry name" value="Helix-loop-helix DNA-binding domain"/>
    <property type="match status" value="1"/>
</dbReference>
<evidence type="ECO:0000256" key="6">
    <source>
        <dbReference type="SAM" id="MobiDB-lite"/>
    </source>
</evidence>
<dbReference type="PROSITE" id="PS50888">
    <property type="entry name" value="BHLH"/>
    <property type="match status" value="1"/>
</dbReference>
<evidence type="ECO:0000256" key="2">
    <source>
        <dbReference type="ARBA" id="ARBA00023015"/>
    </source>
</evidence>
<dbReference type="PANTHER" id="PTHR13935:SF106">
    <property type="entry name" value="ACHAETE-SCUTE COMPLEX PROTEIN T5-RELATED"/>
    <property type="match status" value="1"/>
</dbReference>
<keyword evidence="1" id="KW-0524">Neurogenesis</keyword>
<dbReference type="Ensembl" id="ENSPKIT00000000530.1">
    <property type="protein sequence ID" value="ENSPKIP00000019927.1"/>
    <property type="gene ID" value="ENSPKIG00000004898.1"/>
</dbReference>
<reference evidence="8" key="2">
    <citation type="submission" date="2025-09" db="UniProtKB">
        <authorList>
            <consortium name="Ensembl"/>
        </authorList>
    </citation>
    <scope>IDENTIFICATION</scope>
</reference>
<dbReference type="Pfam" id="PF00010">
    <property type="entry name" value="HLH"/>
    <property type="match status" value="1"/>
</dbReference>
<dbReference type="GO" id="GO:0045944">
    <property type="term" value="P:positive regulation of transcription by RNA polymerase II"/>
    <property type="evidence" value="ECO:0007669"/>
    <property type="project" value="TreeGrafter"/>
</dbReference>
<keyword evidence="5" id="KW-0539">Nucleus</keyword>
<organism evidence="8 9">
    <name type="scientific">Paramormyrops kingsleyae</name>
    <dbReference type="NCBI Taxonomy" id="1676925"/>
    <lineage>
        <taxon>Eukaryota</taxon>
        <taxon>Metazoa</taxon>
        <taxon>Chordata</taxon>
        <taxon>Craniata</taxon>
        <taxon>Vertebrata</taxon>
        <taxon>Euteleostomi</taxon>
        <taxon>Actinopterygii</taxon>
        <taxon>Neopterygii</taxon>
        <taxon>Teleostei</taxon>
        <taxon>Osteoglossocephala</taxon>
        <taxon>Osteoglossomorpha</taxon>
        <taxon>Osteoglossiformes</taxon>
        <taxon>Mormyridae</taxon>
        <taxon>Paramormyrops</taxon>
    </lineage>
</organism>
<dbReference type="GO" id="GO:0048513">
    <property type="term" value="P:animal organ development"/>
    <property type="evidence" value="ECO:0007669"/>
    <property type="project" value="UniProtKB-ARBA"/>
</dbReference>
<keyword evidence="2" id="KW-0805">Transcription regulation</keyword>
<feature type="domain" description="BHLH" evidence="7">
    <location>
        <begin position="92"/>
        <end position="144"/>
    </location>
</feature>
<dbReference type="GeneTree" id="ENSGT00940000163864"/>
<evidence type="ECO:0000313" key="9">
    <source>
        <dbReference type="Proteomes" id="UP000261540"/>
    </source>
</evidence>
<evidence type="ECO:0000256" key="3">
    <source>
        <dbReference type="ARBA" id="ARBA00023125"/>
    </source>
</evidence>
<evidence type="ECO:0000259" key="7">
    <source>
        <dbReference type="PROSITE" id="PS50888"/>
    </source>
</evidence>
<dbReference type="AlphaFoldDB" id="A0A3B3RMW5"/>
<accession>A0A3B3RMW5</accession>
<dbReference type="InterPro" id="IPR036638">
    <property type="entry name" value="HLH_DNA-bd_sf"/>
</dbReference>
<evidence type="ECO:0000256" key="1">
    <source>
        <dbReference type="ARBA" id="ARBA00022902"/>
    </source>
</evidence>
<dbReference type="GO" id="GO:0007399">
    <property type="term" value="P:nervous system development"/>
    <property type="evidence" value="ECO:0007669"/>
    <property type="project" value="UniProtKB-KW"/>
</dbReference>
<dbReference type="InterPro" id="IPR011598">
    <property type="entry name" value="bHLH_dom"/>
</dbReference>
<keyword evidence="3" id="KW-0238">DNA-binding</keyword>
<keyword evidence="4" id="KW-0804">Transcription</keyword>
<evidence type="ECO:0000256" key="5">
    <source>
        <dbReference type="ARBA" id="ARBA00023242"/>
    </source>
</evidence>
<evidence type="ECO:0000256" key="4">
    <source>
        <dbReference type="ARBA" id="ARBA00023163"/>
    </source>
</evidence>
<dbReference type="FunFam" id="4.10.280.10:FF:000038">
    <property type="entry name" value="achaete-scute homolog 3"/>
    <property type="match status" value="1"/>
</dbReference>
<evidence type="ECO:0000313" key="8">
    <source>
        <dbReference type="Ensembl" id="ENSPKIP00000019927.1"/>
    </source>
</evidence>
<dbReference type="Proteomes" id="UP000261540">
    <property type="component" value="Unplaced"/>
</dbReference>
<name>A0A3B3RMW5_9TELE</name>
<feature type="region of interest" description="Disordered" evidence="6">
    <location>
        <begin position="172"/>
        <end position="195"/>
    </location>
</feature>
<keyword evidence="9" id="KW-1185">Reference proteome</keyword>
<dbReference type="GO" id="GO:0046983">
    <property type="term" value="F:protein dimerization activity"/>
    <property type="evidence" value="ECO:0007669"/>
    <property type="project" value="InterPro"/>
</dbReference>
<proteinExistence type="predicted"/>
<dbReference type="GO" id="GO:0060429">
    <property type="term" value="P:epithelium development"/>
    <property type="evidence" value="ECO:0007669"/>
    <property type="project" value="UniProtKB-ARBA"/>
</dbReference>
<dbReference type="SMART" id="SM00353">
    <property type="entry name" value="HLH"/>
    <property type="match status" value="1"/>
</dbReference>
<dbReference type="PANTHER" id="PTHR13935">
    <property type="entry name" value="ACHAETE-SCUTE TRANSCRIPTION FACTOR-RELATED"/>
    <property type="match status" value="1"/>
</dbReference>
<dbReference type="GO" id="GO:0000977">
    <property type="term" value="F:RNA polymerase II transcription regulatory region sequence-specific DNA binding"/>
    <property type="evidence" value="ECO:0007669"/>
    <property type="project" value="UniProtKB-ARBA"/>
</dbReference>
<dbReference type="SUPFAM" id="SSF47459">
    <property type="entry name" value="HLH, helix-loop-helix DNA-binding domain"/>
    <property type="match status" value="1"/>
</dbReference>